<accession>A0ACC2Q6P0</accession>
<organism evidence="1 2">
    <name type="scientific">Mythimna loreyi</name>
    <dbReference type="NCBI Taxonomy" id="667449"/>
    <lineage>
        <taxon>Eukaryota</taxon>
        <taxon>Metazoa</taxon>
        <taxon>Ecdysozoa</taxon>
        <taxon>Arthropoda</taxon>
        <taxon>Hexapoda</taxon>
        <taxon>Insecta</taxon>
        <taxon>Pterygota</taxon>
        <taxon>Neoptera</taxon>
        <taxon>Endopterygota</taxon>
        <taxon>Lepidoptera</taxon>
        <taxon>Glossata</taxon>
        <taxon>Ditrysia</taxon>
        <taxon>Noctuoidea</taxon>
        <taxon>Noctuidae</taxon>
        <taxon>Noctuinae</taxon>
        <taxon>Hadenini</taxon>
        <taxon>Mythimna</taxon>
    </lineage>
</organism>
<dbReference type="Proteomes" id="UP001231649">
    <property type="component" value="Chromosome 29"/>
</dbReference>
<comment type="caution">
    <text evidence="1">The sequence shown here is derived from an EMBL/GenBank/DDBJ whole genome shotgun (WGS) entry which is preliminary data.</text>
</comment>
<evidence type="ECO:0000313" key="2">
    <source>
        <dbReference type="Proteomes" id="UP001231649"/>
    </source>
</evidence>
<proteinExistence type="predicted"/>
<protein>
    <submittedName>
        <fullName evidence="1">Uncharacterized protein</fullName>
    </submittedName>
</protein>
<name>A0ACC2Q6P0_9NEOP</name>
<evidence type="ECO:0000313" key="1">
    <source>
        <dbReference type="EMBL" id="KAJ8707200.1"/>
    </source>
</evidence>
<sequence>MSSFTVLLLCIQACLVQNVFSQACHGAYAPAPAPVIAPCGLAASGLSAPLGLASGLAYDRFAYPSAAGYGAAAYGGSGEGNVAVAGELPVSGNTAVAGQVPIMGAVNFGGTVPAAGCVSISGKCACGCDAPKTYWC</sequence>
<keyword evidence="2" id="KW-1185">Reference proteome</keyword>
<reference evidence="1" key="1">
    <citation type="submission" date="2023-03" db="EMBL/GenBank/DDBJ databases">
        <title>Chromosome-level genomes of two armyworms, Mythimna separata and Mythimna loreyi, provide insights into the biosynthesis and reception of sex pheromones.</title>
        <authorList>
            <person name="Zhao H."/>
        </authorList>
    </citation>
    <scope>NUCLEOTIDE SEQUENCE</scope>
    <source>
        <strain evidence="1">BeijingLab</strain>
    </source>
</reference>
<dbReference type="EMBL" id="CM056805">
    <property type="protein sequence ID" value="KAJ8707200.1"/>
    <property type="molecule type" value="Genomic_DNA"/>
</dbReference>
<gene>
    <name evidence="1" type="ORF">PYW08_011334</name>
</gene>